<comment type="caution">
    <text evidence="5">The sequence shown here is derived from an EMBL/GenBank/DDBJ whole genome shotgun (WGS) entry which is preliminary data.</text>
</comment>
<reference evidence="5 6" key="1">
    <citation type="journal article" date="2016" name="Nat. Commun.">
        <title>Extremotolerant tardigrade genome and improved radiotolerance of human cultured cells by tardigrade-unique protein.</title>
        <authorList>
            <person name="Hashimoto T."/>
            <person name="Horikawa D.D."/>
            <person name="Saito Y."/>
            <person name="Kuwahara H."/>
            <person name="Kozuka-Hata H."/>
            <person name="Shin-I T."/>
            <person name="Minakuchi Y."/>
            <person name="Ohishi K."/>
            <person name="Motoyama A."/>
            <person name="Aizu T."/>
            <person name="Enomoto A."/>
            <person name="Kondo K."/>
            <person name="Tanaka S."/>
            <person name="Hara Y."/>
            <person name="Koshikawa S."/>
            <person name="Sagara H."/>
            <person name="Miura T."/>
            <person name="Yokobori S."/>
            <person name="Miyagawa K."/>
            <person name="Suzuki Y."/>
            <person name="Kubo T."/>
            <person name="Oyama M."/>
            <person name="Kohara Y."/>
            <person name="Fujiyama A."/>
            <person name="Arakawa K."/>
            <person name="Katayama T."/>
            <person name="Toyoda A."/>
            <person name="Kunieda T."/>
        </authorList>
    </citation>
    <scope>NUCLEOTIDE SEQUENCE [LARGE SCALE GENOMIC DNA]</scope>
    <source>
        <strain evidence="5 6">YOKOZUNA-1</strain>
    </source>
</reference>
<protein>
    <recommendedName>
        <fullName evidence="4">Peptidase M12A domain-containing protein</fullName>
    </recommendedName>
</protein>
<keyword evidence="6" id="KW-1185">Reference proteome</keyword>
<sequence>MRMSQIICLLSRAKETMWADLFLRILWWLLCCSECFSAPSFNSPAGRRAFEEAIFKSRPRQRALLPSSPGRAINAEPFYQRWPDPKNIPIDIDPAYTLQEARTIRDAMGQISVDTKGCVRFVPYSSLNYSDYISVTPLEDAGTLRYGCWSFPGRVSNQNGRGQFIGVSRGPRGCATNQREIMKVLSHVLGFRMVQNRPDRDKYIKINYENLAAEWRVIDPYRKYLESQVYYRSLPFDYRSITFHPPTKFSRDGMSPVYELLDPSAHIGVQPYLSRWDCVGITTIYGCNPNVCEDPYGDDEIPTRPAFSPPTSSTTPSTTTTTTTTTMTTIKESDTTPSTPNFDLEEDFSTFKPRPTLEPATIPIDFSLPTESTPTAPVFDDPTTTPRPQAQNISIATEVCRPSFRVNAAVYSENGKIYLFSGDYFWTMDFRGEIIDAGISIMERFAGRVRPPIYAAWSAGATTTIVDSSKKSIILRNEQFVRTEPTRFPKLDQLTEAFTFNQSSGITDIYYITNNGTQIQIGRNGKPVSFSAYPSLAGLGDRIDAAFTVPILGSQIIGMFARNDFSYLTPCTLNIDTDSSPCFQSLPVGTWPLPFSSLVSYPAGNCRRRIRLRFPRFRQL</sequence>
<gene>
    <name evidence="5" type="primary">RvY_03222</name>
    <name evidence="5" type="synonym">RvY_03222.1</name>
    <name evidence="5" type="ORF">RvY_03222-1</name>
</gene>
<dbReference type="Gene3D" id="2.110.10.10">
    <property type="entry name" value="Hemopexin-like domain"/>
    <property type="match status" value="1"/>
</dbReference>
<dbReference type="InterPro" id="IPR006026">
    <property type="entry name" value="Peptidase_Metallo"/>
</dbReference>
<evidence type="ECO:0000256" key="2">
    <source>
        <dbReference type="SAM" id="MobiDB-lite"/>
    </source>
</evidence>
<keyword evidence="3" id="KW-0732">Signal</keyword>
<evidence type="ECO:0000313" key="6">
    <source>
        <dbReference type="Proteomes" id="UP000186922"/>
    </source>
</evidence>
<evidence type="ECO:0000256" key="3">
    <source>
        <dbReference type="SAM" id="SignalP"/>
    </source>
</evidence>
<dbReference type="PANTHER" id="PTHR10127">
    <property type="entry name" value="DISCOIDIN, CUB, EGF, LAMININ , AND ZINC METALLOPROTEASE DOMAIN CONTAINING"/>
    <property type="match status" value="1"/>
</dbReference>
<dbReference type="Proteomes" id="UP000186922">
    <property type="component" value="Unassembled WGS sequence"/>
</dbReference>
<dbReference type="PANTHER" id="PTHR10127:SF883">
    <property type="entry name" value="ZINC METALLOPROTEINASE NAS-8"/>
    <property type="match status" value="1"/>
</dbReference>
<proteinExistence type="predicted"/>
<accession>A0A1D1UT26</accession>
<dbReference type="GO" id="GO:0006508">
    <property type="term" value="P:proteolysis"/>
    <property type="evidence" value="ECO:0007669"/>
    <property type="project" value="InterPro"/>
</dbReference>
<dbReference type="GO" id="GO:0004222">
    <property type="term" value="F:metalloendopeptidase activity"/>
    <property type="evidence" value="ECO:0007669"/>
    <property type="project" value="InterPro"/>
</dbReference>
<feature type="signal peptide" evidence="3">
    <location>
        <begin position="1"/>
        <end position="37"/>
    </location>
</feature>
<dbReference type="SUPFAM" id="SSF50923">
    <property type="entry name" value="Hemopexin-like domain"/>
    <property type="match status" value="1"/>
</dbReference>
<dbReference type="InterPro" id="IPR018487">
    <property type="entry name" value="Hemopexin-like_repeat"/>
</dbReference>
<dbReference type="SMART" id="SM00235">
    <property type="entry name" value="ZnMc"/>
    <property type="match status" value="1"/>
</dbReference>
<organism evidence="5 6">
    <name type="scientific">Ramazzottius varieornatus</name>
    <name type="common">Water bear</name>
    <name type="synonym">Tardigrade</name>
    <dbReference type="NCBI Taxonomy" id="947166"/>
    <lineage>
        <taxon>Eukaryota</taxon>
        <taxon>Metazoa</taxon>
        <taxon>Ecdysozoa</taxon>
        <taxon>Tardigrada</taxon>
        <taxon>Eutardigrada</taxon>
        <taxon>Parachela</taxon>
        <taxon>Hypsibioidea</taxon>
        <taxon>Ramazzottiidae</taxon>
        <taxon>Ramazzottius</taxon>
    </lineage>
</organism>
<dbReference type="SUPFAM" id="SSF55486">
    <property type="entry name" value="Metalloproteases ('zincins'), catalytic domain"/>
    <property type="match status" value="1"/>
</dbReference>
<dbReference type="Pfam" id="PF00045">
    <property type="entry name" value="Hemopexin"/>
    <property type="match status" value="1"/>
</dbReference>
<dbReference type="InterPro" id="IPR036375">
    <property type="entry name" value="Hemopexin-like_dom_sf"/>
</dbReference>
<feature type="compositionally biased region" description="Low complexity" evidence="2">
    <location>
        <begin position="303"/>
        <end position="330"/>
    </location>
</feature>
<dbReference type="AlphaFoldDB" id="A0A1D1UT26"/>
<dbReference type="InterPro" id="IPR024079">
    <property type="entry name" value="MetalloPept_cat_dom_sf"/>
</dbReference>
<name>A0A1D1UT26_RAMVA</name>
<feature type="domain" description="Peptidase M12A" evidence="4">
    <location>
        <begin position="71"/>
        <end position="288"/>
    </location>
</feature>
<comment type="caution">
    <text evidence="1">Lacks conserved residue(s) required for the propagation of feature annotation.</text>
</comment>
<dbReference type="PROSITE" id="PS51864">
    <property type="entry name" value="ASTACIN"/>
    <property type="match status" value="1"/>
</dbReference>
<evidence type="ECO:0000313" key="5">
    <source>
        <dbReference type="EMBL" id="GAU90862.1"/>
    </source>
</evidence>
<dbReference type="Pfam" id="PF01400">
    <property type="entry name" value="Astacin"/>
    <property type="match status" value="1"/>
</dbReference>
<dbReference type="Gene3D" id="3.40.390.10">
    <property type="entry name" value="Collagenase (Catalytic Domain)"/>
    <property type="match status" value="1"/>
</dbReference>
<dbReference type="GO" id="GO:0008270">
    <property type="term" value="F:zinc ion binding"/>
    <property type="evidence" value="ECO:0007669"/>
    <property type="project" value="InterPro"/>
</dbReference>
<dbReference type="InterPro" id="IPR001506">
    <property type="entry name" value="Peptidase_M12A"/>
</dbReference>
<feature type="chain" id="PRO_5008897584" description="Peptidase M12A domain-containing protein" evidence="3">
    <location>
        <begin position="38"/>
        <end position="620"/>
    </location>
</feature>
<feature type="region of interest" description="Disordered" evidence="2">
    <location>
        <begin position="298"/>
        <end position="369"/>
    </location>
</feature>
<evidence type="ECO:0000256" key="1">
    <source>
        <dbReference type="PROSITE-ProRule" id="PRU01211"/>
    </source>
</evidence>
<evidence type="ECO:0000259" key="4">
    <source>
        <dbReference type="PROSITE" id="PS51864"/>
    </source>
</evidence>
<dbReference type="OrthoDB" id="291007at2759"/>
<dbReference type="EMBL" id="BDGG01000001">
    <property type="protein sequence ID" value="GAU90862.1"/>
    <property type="molecule type" value="Genomic_DNA"/>
</dbReference>